<name>A0A1I2EA82_9BACT</name>
<evidence type="ECO:0000256" key="1">
    <source>
        <dbReference type="SAM" id="Phobius"/>
    </source>
</evidence>
<keyword evidence="1" id="KW-1133">Transmembrane helix</keyword>
<organism evidence="2 3">
    <name type="scientific">Thermoflexibacter ruber</name>
    <dbReference type="NCBI Taxonomy" id="1003"/>
    <lineage>
        <taxon>Bacteria</taxon>
        <taxon>Pseudomonadati</taxon>
        <taxon>Bacteroidota</taxon>
        <taxon>Cytophagia</taxon>
        <taxon>Cytophagales</taxon>
        <taxon>Thermoflexibacteraceae</taxon>
        <taxon>Thermoflexibacter</taxon>
    </lineage>
</organism>
<dbReference type="Proteomes" id="UP000199513">
    <property type="component" value="Unassembled WGS sequence"/>
</dbReference>
<keyword evidence="1" id="KW-0472">Membrane</keyword>
<evidence type="ECO:0000313" key="2">
    <source>
        <dbReference type="EMBL" id="SFE89388.1"/>
    </source>
</evidence>
<feature type="transmembrane region" description="Helical" evidence="1">
    <location>
        <begin position="12"/>
        <end position="30"/>
    </location>
</feature>
<dbReference type="STRING" id="1003.SAMN04488541_100965"/>
<sequence length="158" mass="18752">MEINNVNNVKRFHISGAIFFLCLSVFAFFWRDIHELLGRPTFMMRVGFSSTILFAMGLAYIINPAYFYCEITNRKLTIKYFKFFRYWKNTEGIIEIYKDEIKDYQFFSHNYGLTKELAITARQQGQIVTYSFISISLLSKKDRLALAKGLEDFIRENR</sequence>
<gene>
    <name evidence="2" type="ORF">SAMN04488541_100965</name>
</gene>
<proteinExistence type="predicted"/>
<dbReference type="EMBL" id="FONY01000009">
    <property type="protein sequence ID" value="SFE89388.1"/>
    <property type="molecule type" value="Genomic_DNA"/>
</dbReference>
<dbReference type="AlphaFoldDB" id="A0A1I2EA82"/>
<dbReference type="RefSeq" id="WP_091542200.1">
    <property type="nucleotide sequence ID" value="NZ_FONY01000009.1"/>
</dbReference>
<accession>A0A1I2EA82</accession>
<feature type="transmembrane region" description="Helical" evidence="1">
    <location>
        <begin position="42"/>
        <end position="62"/>
    </location>
</feature>
<reference evidence="2 3" key="1">
    <citation type="submission" date="2016-10" db="EMBL/GenBank/DDBJ databases">
        <authorList>
            <person name="de Groot N.N."/>
        </authorList>
    </citation>
    <scope>NUCLEOTIDE SEQUENCE [LARGE SCALE GENOMIC DNA]</scope>
    <source>
        <strain>GEY</strain>
        <strain evidence="3">DSM 9560</strain>
    </source>
</reference>
<protein>
    <submittedName>
        <fullName evidence="2">Uncharacterized protein</fullName>
    </submittedName>
</protein>
<keyword evidence="3" id="KW-1185">Reference proteome</keyword>
<keyword evidence="1" id="KW-0812">Transmembrane</keyword>
<evidence type="ECO:0000313" key="3">
    <source>
        <dbReference type="Proteomes" id="UP000199513"/>
    </source>
</evidence>